<accession>H3NM18</accession>
<protein>
    <submittedName>
        <fullName evidence="1">Uncharacterized protein</fullName>
    </submittedName>
</protein>
<evidence type="ECO:0000313" key="1">
    <source>
        <dbReference type="EMBL" id="EHR35688.1"/>
    </source>
</evidence>
<dbReference type="InterPro" id="IPR011990">
    <property type="entry name" value="TPR-like_helical_dom_sf"/>
</dbReference>
<dbReference type="HOGENOM" id="CLU_2232820_0_0_9"/>
<dbReference type="Proteomes" id="UP000004191">
    <property type="component" value="Unassembled WGS sequence"/>
</dbReference>
<dbReference type="SUPFAM" id="SSF48452">
    <property type="entry name" value="TPR-like"/>
    <property type="match status" value="1"/>
</dbReference>
<name>H3NM18_9FIRM</name>
<dbReference type="EMBL" id="AGEI01000011">
    <property type="protein sequence ID" value="EHR35688.1"/>
    <property type="molecule type" value="Genomic_DNA"/>
</dbReference>
<reference evidence="1 2" key="1">
    <citation type="submission" date="2012-01" db="EMBL/GenBank/DDBJ databases">
        <title>The Genome Sequence of Helcococcus kunzii ATCC 51366.</title>
        <authorList>
            <consortium name="The Broad Institute Genome Sequencing Platform"/>
            <person name="Earl A."/>
            <person name="Ward D."/>
            <person name="Feldgarden M."/>
            <person name="Gevers D."/>
            <person name="Huys G."/>
            <person name="Young S.K."/>
            <person name="Zeng Q."/>
            <person name="Gargeya S."/>
            <person name="Fitzgerald M."/>
            <person name="Haas B."/>
            <person name="Abouelleil A."/>
            <person name="Alvarado L."/>
            <person name="Arachchi H.M."/>
            <person name="Berlin A."/>
            <person name="Chapman S.B."/>
            <person name="Gearin G."/>
            <person name="Goldberg J."/>
            <person name="Griggs A."/>
            <person name="Gujja S."/>
            <person name="Hansen M."/>
            <person name="Heiman D."/>
            <person name="Howarth C."/>
            <person name="Larimer J."/>
            <person name="Lui A."/>
            <person name="MacDonald P.J.P."/>
            <person name="McCowen C."/>
            <person name="Montmayeur A."/>
            <person name="Murphy C."/>
            <person name="Neiman D."/>
            <person name="Pearson M."/>
            <person name="Priest M."/>
            <person name="Roberts A."/>
            <person name="Saif S."/>
            <person name="Shea T."/>
            <person name="Sisk P."/>
            <person name="Stolte C."/>
            <person name="Sykes S."/>
            <person name="Wortman J."/>
            <person name="Nusbaum C."/>
            <person name="Birren B."/>
        </authorList>
    </citation>
    <scope>NUCLEOTIDE SEQUENCE [LARGE SCALE GENOMIC DNA]</scope>
    <source>
        <strain evidence="1 2">ATCC 51366</strain>
    </source>
</reference>
<dbReference type="Gene3D" id="1.25.40.10">
    <property type="entry name" value="Tetratricopeptide repeat domain"/>
    <property type="match status" value="1"/>
</dbReference>
<proteinExistence type="predicted"/>
<keyword evidence="2" id="KW-1185">Reference proteome</keyword>
<comment type="caution">
    <text evidence="1">The sequence shown here is derived from an EMBL/GenBank/DDBJ whole genome shotgun (WGS) entry which is preliminary data.</text>
</comment>
<sequence>MNLIDLNYISLESKLLINYSLCIIYINSDQISEALTLCNENIKLIEKNNQYNKIYKFYYILGVCYYKLKNNYYKDYFTKTLQILKLFNIDSLHNYYNIAIQKYIE</sequence>
<organism evidence="1 2">
    <name type="scientific">Helcococcus kunzii ATCC 51366</name>
    <dbReference type="NCBI Taxonomy" id="883114"/>
    <lineage>
        <taxon>Bacteria</taxon>
        <taxon>Bacillati</taxon>
        <taxon>Bacillota</taxon>
        <taxon>Tissierellia</taxon>
        <taxon>Tissierellales</taxon>
        <taxon>Peptoniphilaceae</taxon>
        <taxon>Helcococcus</taxon>
    </lineage>
</organism>
<dbReference type="AlphaFoldDB" id="H3NM18"/>
<evidence type="ECO:0000313" key="2">
    <source>
        <dbReference type="Proteomes" id="UP000004191"/>
    </source>
</evidence>
<gene>
    <name evidence="1" type="ORF">HMPREF9709_00379</name>
</gene>